<reference evidence="6" key="2">
    <citation type="submission" date="2024-05" db="EMBL/GenBank/DDBJ databases">
        <authorList>
            <person name="Wolfe A."/>
        </authorList>
    </citation>
    <scope>NUCLEOTIDE SEQUENCE</scope>
    <source>
        <strain evidence="6">UMB1064</strain>
    </source>
</reference>
<dbReference type="InterPro" id="IPR009003">
    <property type="entry name" value="Peptidase_S1_PA"/>
</dbReference>
<evidence type="ECO:0000256" key="2">
    <source>
        <dbReference type="ARBA" id="ARBA00022692"/>
    </source>
</evidence>
<keyword evidence="6" id="KW-0378">Hydrolase</keyword>
<dbReference type="InterPro" id="IPR003825">
    <property type="entry name" value="Colicin-V_CvpA"/>
</dbReference>
<protein>
    <submittedName>
        <fullName evidence="6">MarP family serine protease</fullName>
        <ecNumber evidence="6">3.4.21.-</ecNumber>
    </submittedName>
</protein>
<dbReference type="AlphaFoldDB" id="A0AAW9SXI5"/>
<evidence type="ECO:0000256" key="4">
    <source>
        <dbReference type="ARBA" id="ARBA00023136"/>
    </source>
</evidence>
<feature type="transmembrane region" description="Helical" evidence="5">
    <location>
        <begin position="63"/>
        <end position="84"/>
    </location>
</feature>
<dbReference type="InterPro" id="IPR043504">
    <property type="entry name" value="Peptidase_S1_PA_chymotrypsin"/>
</dbReference>
<dbReference type="NCBIfam" id="NF033740">
    <property type="entry name" value="MarP_fam_protase"/>
    <property type="match status" value="1"/>
</dbReference>
<proteinExistence type="predicted"/>
<dbReference type="EMBL" id="JASOOY020000007">
    <property type="protein sequence ID" value="MEO3716381.1"/>
    <property type="molecule type" value="Genomic_DNA"/>
</dbReference>
<reference evidence="6" key="1">
    <citation type="submission" date="2023-05" db="EMBL/GenBank/DDBJ databases">
        <authorList>
            <person name="Du J."/>
        </authorList>
    </citation>
    <scope>NUCLEOTIDE SEQUENCE</scope>
    <source>
        <strain evidence="6">UMB1064</strain>
    </source>
</reference>
<name>A0AAW9SXI5_CORAY</name>
<evidence type="ECO:0000313" key="6">
    <source>
        <dbReference type="EMBL" id="MEO3716381.1"/>
    </source>
</evidence>
<feature type="transmembrane region" description="Helical" evidence="5">
    <location>
        <begin position="31"/>
        <end position="51"/>
    </location>
</feature>
<dbReference type="InterPro" id="IPR001940">
    <property type="entry name" value="Peptidase_S1C"/>
</dbReference>
<feature type="transmembrane region" description="Helical" evidence="5">
    <location>
        <begin position="7"/>
        <end position="25"/>
    </location>
</feature>
<dbReference type="GO" id="GO:0006508">
    <property type="term" value="P:proteolysis"/>
    <property type="evidence" value="ECO:0007669"/>
    <property type="project" value="UniProtKB-KW"/>
</dbReference>
<keyword evidence="6" id="KW-0645">Protease</keyword>
<evidence type="ECO:0000256" key="3">
    <source>
        <dbReference type="ARBA" id="ARBA00022989"/>
    </source>
</evidence>
<dbReference type="Pfam" id="PF02674">
    <property type="entry name" value="Colicin_V"/>
    <property type="match status" value="1"/>
</dbReference>
<evidence type="ECO:0000313" key="7">
    <source>
        <dbReference type="Proteomes" id="UP001223646"/>
    </source>
</evidence>
<comment type="subcellular location">
    <subcellularLocation>
        <location evidence="1">Membrane</location>
        <topology evidence="1">Multi-pass membrane protein</topology>
    </subcellularLocation>
</comment>
<gene>
    <name evidence="6" type="ORF">QP460_002080</name>
</gene>
<keyword evidence="4 5" id="KW-0472">Membrane</keyword>
<keyword evidence="3 5" id="KW-1133">Transmembrane helix</keyword>
<dbReference type="GO" id="GO:0009403">
    <property type="term" value="P:toxin biosynthetic process"/>
    <property type="evidence" value="ECO:0007669"/>
    <property type="project" value="InterPro"/>
</dbReference>
<dbReference type="GO" id="GO:0004252">
    <property type="term" value="F:serine-type endopeptidase activity"/>
    <property type="evidence" value="ECO:0007669"/>
    <property type="project" value="InterPro"/>
</dbReference>
<dbReference type="SUPFAM" id="SSF50494">
    <property type="entry name" value="Trypsin-like serine proteases"/>
    <property type="match status" value="1"/>
</dbReference>
<comment type="caution">
    <text evidence="6">The sequence shown here is derived from an EMBL/GenBank/DDBJ whole genome shotgun (WGS) entry which is preliminary data.</text>
</comment>
<accession>A0AAW9SXI5</accession>
<organism evidence="6 7">
    <name type="scientific">Corynebacterium amycolatum</name>
    <dbReference type="NCBI Taxonomy" id="43765"/>
    <lineage>
        <taxon>Bacteria</taxon>
        <taxon>Bacillati</taxon>
        <taxon>Actinomycetota</taxon>
        <taxon>Actinomycetes</taxon>
        <taxon>Mycobacteriales</taxon>
        <taxon>Corynebacteriaceae</taxon>
        <taxon>Corynebacterium</taxon>
    </lineage>
</organism>
<dbReference type="RefSeq" id="WP_284827185.1">
    <property type="nucleotide sequence ID" value="NZ_JASOOY020000007.1"/>
</dbReference>
<sequence length="398" mass="41878">MMPAIAVFDVALLAVFIFALVVGWQQGAVSSIMAILGVVLGLVIGVPLAPLAMAQVENQSGKVLLGLGTVILLALIGHAVGTVAGQSLRNTIRSPLAVGLDSSLGAIVQSVTALVVTWMIAVPLATAVPGQFADWVRESKGMNLIDQVAPDEWSDGFSGILRQLRDDGMPAIAPPFGHKQNVPDEPVDPNVISQGVVDSIRPSIVRVLGEAPQCERLLQGTGFVIAPDLILTNAHVVAGATTVRLETVVGMADANVVHYDPLDDVALLRTTDLPLEPMQWADQEARPGDDAVVLGFPESGPFKATPARVTENIIIRGPDIYSSTRHERQSYVLKADVRHGNSGGPLITPQGQILGLVFGAGVNNDQTGYALPHAEVQPHIDEAMDHYGAISTQECVAG</sequence>
<evidence type="ECO:0000256" key="5">
    <source>
        <dbReference type="SAM" id="Phobius"/>
    </source>
</evidence>
<dbReference type="Proteomes" id="UP001223646">
    <property type="component" value="Unassembled WGS sequence"/>
</dbReference>
<evidence type="ECO:0000256" key="1">
    <source>
        <dbReference type="ARBA" id="ARBA00004141"/>
    </source>
</evidence>
<dbReference type="GO" id="GO:0016020">
    <property type="term" value="C:membrane"/>
    <property type="evidence" value="ECO:0007669"/>
    <property type="project" value="UniProtKB-SubCell"/>
</dbReference>
<dbReference type="Pfam" id="PF13365">
    <property type="entry name" value="Trypsin_2"/>
    <property type="match status" value="1"/>
</dbReference>
<dbReference type="EC" id="3.4.21.-" evidence="6"/>
<dbReference type="PANTHER" id="PTHR43019:SF23">
    <property type="entry name" value="PROTEASE DO-LIKE 5, CHLOROPLASTIC"/>
    <property type="match status" value="1"/>
</dbReference>
<feature type="transmembrane region" description="Helical" evidence="5">
    <location>
        <begin position="104"/>
        <end position="128"/>
    </location>
</feature>
<dbReference type="PRINTS" id="PR00834">
    <property type="entry name" value="PROTEASES2C"/>
</dbReference>
<dbReference type="InterPro" id="IPR047680">
    <property type="entry name" value="MarP-like"/>
</dbReference>
<dbReference type="PANTHER" id="PTHR43019">
    <property type="entry name" value="SERINE ENDOPROTEASE DEGS"/>
    <property type="match status" value="1"/>
</dbReference>
<keyword evidence="2 5" id="KW-0812">Transmembrane</keyword>
<dbReference type="Gene3D" id="2.40.10.10">
    <property type="entry name" value="Trypsin-like serine proteases"/>
    <property type="match status" value="2"/>
</dbReference>